<keyword evidence="1" id="KW-0812">Transmembrane</keyword>
<evidence type="ECO:0000256" key="1">
    <source>
        <dbReference type="SAM" id="Phobius"/>
    </source>
</evidence>
<name>Q0YUL9_9CHLB</name>
<sequence>MASPIKKTPAPPGVATWVLVTLLWGTLFYWTSIFMLRLASAKLGQGYFNAQQSELFTVYGIHAGVLVLFALVAMMVRQLLDPGASKQVARKVAIAEGKGEKVFISFAGSIATSFFFTGLTALTLAVSSSRVGFDADFTLPVVLLAASYNIAAGLCASLFVGVVFLIAQAVRKGT</sequence>
<dbReference type="RefSeq" id="WP_006365287.1">
    <property type="nucleotide sequence ID" value="NZ_AASE01000001.1"/>
</dbReference>
<evidence type="ECO:0000313" key="3">
    <source>
        <dbReference type="Proteomes" id="UP000004162"/>
    </source>
</evidence>
<dbReference type="Proteomes" id="UP000004162">
    <property type="component" value="Unassembled WGS sequence"/>
</dbReference>
<feature type="transmembrane region" description="Helical" evidence="1">
    <location>
        <begin position="101"/>
        <end position="126"/>
    </location>
</feature>
<feature type="transmembrane region" description="Helical" evidence="1">
    <location>
        <begin position="12"/>
        <end position="36"/>
    </location>
</feature>
<dbReference type="EMBL" id="AASE01000001">
    <property type="protein sequence ID" value="EAT60013.1"/>
    <property type="molecule type" value="Genomic_DNA"/>
</dbReference>
<reference evidence="2 3" key="2">
    <citation type="submission" date="2006-07" db="EMBL/GenBank/DDBJ databases">
        <title>Sequencing of the draft genome and assembly of Chlorobium ferroxidans DSM 13031.</title>
        <authorList>
            <consortium name="US DOE Joint Genome Institute (JGI-PGF)"/>
            <person name="Copeland A."/>
            <person name="Lucas S."/>
            <person name="Lapidus A."/>
            <person name="Barry K."/>
            <person name="Glavina del Rio T."/>
            <person name="Dalin E."/>
            <person name="Tice H."/>
            <person name="Bruce D."/>
            <person name="Pitluck S."/>
            <person name="Richardson P."/>
        </authorList>
    </citation>
    <scope>NUCLEOTIDE SEQUENCE [LARGE SCALE GENOMIC DNA]</scope>
    <source>
        <strain evidence="2 3">DSM 13031</strain>
    </source>
</reference>
<dbReference type="OrthoDB" id="597678at2"/>
<keyword evidence="1" id="KW-0472">Membrane</keyword>
<protein>
    <submittedName>
        <fullName evidence="2">Uncharacterized protein</fullName>
    </submittedName>
</protein>
<keyword evidence="1" id="KW-1133">Transmembrane helix</keyword>
<reference evidence="2 3" key="1">
    <citation type="submission" date="2006-07" db="EMBL/GenBank/DDBJ databases">
        <title>Annotation of the draft genome assembly of Chlorobium ferroxidans DSM 13031.</title>
        <authorList>
            <consortium name="US DOE Joint Genome Institute (JGI-ORNL)"/>
            <person name="Larimer F."/>
            <person name="Land M."/>
            <person name="Hauser L."/>
        </authorList>
    </citation>
    <scope>NUCLEOTIDE SEQUENCE [LARGE SCALE GENOMIC DNA]</scope>
    <source>
        <strain evidence="2 3">DSM 13031</strain>
    </source>
</reference>
<dbReference type="AlphaFoldDB" id="Q0YUL9"/>
<accession>Q0YUL9</accession>
<proteinExistence type="predicted"/>
<feature type="transmembrane region" description="Helical" evidence="1">
    <location>
        <begin position="56"/>
        <end position="80"/>
    </location>
</feature>
<evidence type="ECO:0000313" key="2">
    <source>
        <dbReference type="EMBL" id="EAT60013.1"/>
    </source>
</evidence>
<keyword evidence="3" id="KW-1185">Reference proteome</keyword>
<gene>
    <name evidence="2" type="ORF">CferDRAFT_2020</name>
</gene>
<feature type="transmembrane region" description="Helical" evidence="1">
    <location>
        <begin position="146"/>
        <end position="167"/>
    </location>
</feature>
<comment type="caution">
    <text evidence="2">The sequence shown here is derived from an EMBL/GenBank/DDBJ whole genome shotgun (WGS) entry which is preliminary data.</text>
</comment>
<organism evidence="2 3">
    <name type="scientific">Chlorobium ferrooxidans DSM 13031</name>
    <dbReference type="NCBI Taxonomy" id="377431"/>
    <lineage>
        <taxon>Bacteria</taxon>
        <taxon>Pseudomonadati</taxon>
        <taxon>Chlorobiota</taxon>
        <taxon>Chlorobiia</taxon>
        <taxon>Chlorobiales</taxon>
        <taxon>Chlorobiaceae</taxon>
        <taxon>Chlorobium/Pelodictyon group</taxon>
        <taxon>Chlorobium</taxon>
    </lineage>
</organism>